<keyword evidence="3" id="KW-1185">Reference proteome</keyword>
<evidence type="ECO:0000256" key="1">
    <source>
        <dbReference type="SAM" id="MobiDB-lite"/>
    </source>
</evidence>
<name>A0A9P8AN69_9AGAR</name>
<feature type="region of interest" description="Disordered" evidence="1">
    <location>
        <begin position="225"/>
        <end position="286"/>
    </location>
</feature>
<proteinExistence type="predicted"/>
<feature type="compositionally biased region" description="Basic and acidic residues" evidence="1">
    <location>
        <begin position="237"/>
        <end position="260"/>
    </location>
</feature>
<organism evidence="2 3">
    <name type="scientific">Guyanagaster necrorhizus</name>
    <dbReference type="NCBI Taxonomy" id="856835"/>
    <lineage>
        <taxon>Eukaryota</taxon>
        <taxon>Fungi</taxon>
        <taxon>Dikarya</taxon>
        <taxon>Basidiomycota</taxon>
        <taxon>Agaricomycotina</taxon>
        <taxon>Agaricomycetes</taxon>
        <taxon>Agaricomycetidae</taxon>
        <taxon>Agaricales</taxon>
        <taxon>Marasmiineae</taxon>
        <taxon>Physalacriaceae</taxon>
        <taxon>Guyanagaster</taxon>
    </lineage>
</organism>
<evidence type="ECO:0000313" key="2">
    <source>
        <dbReference type="EMBL" id="KAG7440587.1"/>
    </source>
</evidence>
<dbReference type="RefSeq" id="XP_043034087.1">
    <property type="nucleotide sequence ID" value="XM_043177940.1"/>
</dbReference>
<dbReference type="AlphaFoldDB" id="A0A9P8AN69"/>
<protein>
    <submittedName>
        <fullName evidence="2">Uncharacterized protein</fullName>
    </submittedName>
</protein>
<dbReference type="EMBL" id="MU250569">
    <property type="protein sequence ID" value="KAG7440587.1"/>
    <property type="molecule type" value="Genomic_DNA"/>
</dbReference>
<accession>A0A9P8AN69</accession>
<comment type="caution">
    <text evidence="2">The sequence shown here is derived from an EMBL/GenBank/DDBJ whole genome shotgun (WGS) entry which is preliminary data.</text>
</comment>
<gene>
    <name evidence="2" type="ORF">BT62DRAFT_1012511</name>
</gene>
<sequence>MHKILQRCFVPTRRSSIDASDPVPFQIPESFFPNHPIHQRHQYRLADSHTNLLGYFSVKDAEILVNQHGMMDLAHYHLHPPDTPPQVDPNTRYDVPIHLLGPSAKDDKILDRLHPIHEAHQLLVLRIVHDGDLKGIAFYEIYHFDMERLHLRLAQGCRIAGLEAFKAYVLQTGTERGEDARYVLTRKIREGSKGDGGEPSVVPENLGGLLGYQRTGDREMLNVGCMRDQRVQGPSGRVRDDEMSRVSEKTRADAEARGSGDGDAAEEEDLRGQGPNSGDESACTEGSAVRHGSVIVDIGGSFEGKVTRLTTFEWSIMPPMCGLFCSLTHCLHFSSATSSLFACLNLDLVHCSPQARDEDLGAKGYQDAVVTMRKKKQLKMALNGLTCPTRSQLKLHITALADLTILSLHYYRPTGDDLAIDQARAGVAGEGSLLESGDSSASRVRMFDIMVDRLPNELAESITAES</sequence>
<dbReference type="GeneID" id="66100227"/>
<evidence type="ECO:0000313" key="3">
    <source>
        <dbReference type="Proteomes" id="UP000812287"/>
    </source>
</evidence>
<dbReference type="Proteomes" id="UP000812287">
    <property type="component" value="Unassembled WGS sequence"/>
</dbReference>
<reference evidence="2" key="1">
    <citation type="submission" date="2020-11" db="EMBL/GenBank/DDBJ databases">
        <title>Adaptations for nitrogen fixation in a non-lichenized fungal sporocarp promotes dispersal by wood-feeding termites.</title>
        <authorList>
            <consortium name="DOE Joint Genome Institute"/>
            <person name="Koch R.A."/>
            <person name="Yoon G."/>
            <person name="Arayal U."/>
            <person name="Lail K."/>
            <person name="Amirebrahimi M."/>
            <person name="Labutti K."/>
            <person name="Lipzen A."/>
            <person name="Riley R."/>
            <person name="Barry K."/>
            <person name="Henrissat B."/>
            <person name="Grigoriev I.V."/>
            <person name="Herr J.R."/>
            <person name="Aime M.C."/>
        </authorList>
    </citation>
    <scope>NUCLEOTIDE SEQUENCE</scope>
    <source>
        <strain evidence="2">MCA 3950</strain>
    </source>
</reference>